<dbReference type="PANTHER" id="PTHR34595:SF7">
    <property type="entry name" value="SLL1039 PROTEIN"/>
    <property type="match status" value="1"/>
</dbReference>
<keyword evidence="3" id="KW-1185">Reference proteome</keyword>
<dbReference type="RefSeq" id="WP_243478955.1">
    <property type="nucleotide sequence ID" value="NZ_CP063982.1"/>
</dbReference>
<name>A0ABY4AKR6_9BURK</name>
<evidence type="ECO:0000259" key="1">
    <source>
        <dbReference type="Pfam" id="PF04168"/>
    </source>
</evidence>
<organism evidence="2 3">
    <name type="scientific">Orrella daihaiensis</name>
    <dbReference type="NCBI Taxonomy" id="2782176"/>
    <lineage>
        <taxon>Bacteria</taxon>
        <taxon>Pseudomonadati</taxon>
        <taxon>Pseudomonadota</taxon>
        <taxon>Betaproteobacteria</taxon>
        <taxon>Burkholderiales</taxon>
        <taxon>Alcaligenaceae</taxon>
        <taxon>Orrella</taxon>
    </lineage>
</organism>
<dbReference type="Pfam" id="PF04168">
    <property type="entry name" value="Alpha-E"/>
    <property type="match status" value="1"/>
</dbReference>
<sequence>MLSRTADHLYWMSRYTERAENTARMLDVSWQMSLLPQSEQAAQAAWRAMLEISELTNSFDQKYREVTPANVLSYMTQDMDNPSSIMSCLRAARENARAVRGAMTTDLWETVNATWLDAQRQISQGVLKIAPMDFFEWVKLRSNQSRGVHIGTMMRDEAFHFITLGIFIERADNVARLLDVKFLAASQYMDADLEHVEDFYYWAAILRSLSAFENYRMMYRNAITPERVADLMILSRRNPRSLVACLEQIVELLTRLRNASSARAEHDARALLARFRDMEIEEIFDEGMHDFLGQFLVKINQLALDISEHFLVPLQPSIKSA</sequence>
<dbReference type="InterPro" id="IPR007296">
    <property type="entry name" value="DUF403"/>
</dbReference>
<feature type="domain" description="DUF403" evidence="1">
    <location>
        <begin position="1"/>
        <end position="311"/>
    </location>
</feature>
<evidence type="ECO:0000313" key="3">
    <source>
        <dbReference type="Proteomes" id="UP000831607"/>
    </source>
</evidence>
<dbReference type="PANTHER" id="PTHR34595">
    <property type="entry name" value="BLR5612 PROTEIN"/>
    <property type="match status" value="1"/>
</dbReference>
<proteinExistence type="predicted"/>
<protein>
    <submittedName>
        <fullName evidence="2">Alpha-E domain-containing protein</fullName>
    </submittedName>
</protein>
<accession>A0ABY4AKR6</accession>
<dbReference type="InterPro" id="IPR051680">
    <property type="entry name" value="ATP-dep_Glu-Cys_Ligase-2"/>
</dbReference>
<gene>
    <name evidence="2" type="ORF">DHf2319_01015</name>
</gene>
<dbReference type="Proteomes" id="UP000831607">
    <property type="component" value="Chromosome"/>
</dbReference>
<evidence type="ECO:0000313" key="2">
    <source>
        <dbReference type="EMBL" id="UOD50553.1"/>
    </source>
</evidence>
<dbReference type="EMBL" id="CP063982">
    <property type="protein sequence ID" value="UOD50553.1"/>
    <property type="molecule type" value="Genomic_DNA"/>
</dbReference>
<reference evidence="2 3" key="1">
    <citation type="submission" date="2020-11" db="EMBL/GenBank/DDBJ databases">
        <title>Algicoccus daihaiensis sp.nov., isolated from Daihai Lake in Inner Mongolia.</title>
        <authorList>
            <person name="Kai J."/>
        </authorList>
    </citation>
    <scope>NUCLEOTIDE SEQUENCE [LARGE SCALE GENOMIC DNA]</scope>
    <source>
        <strain evidence="3">f23</strain>
    </source>
</reference>